<dbReference type="RefSeq" id="WP_106335723.1">
    <property type="nucleotide sequence ID" value="NZ_PVZS01000005.1"/>
</dbReference>
<dbReference type="Proteomes" id="UP000239772">
    <property type="component" value="Unassembled WGS sequence"/>
</dbReference>
<dbReference type="EMBL" id="PVZS01000005">
    <property type="protein sequence ID" value="PSC05883.1"/>
    <property type="molecule type" value="Genomic_DNA"/>
</dbReference>
<proteinExistence type="predicted"/>
<evidence type="ECO:0000313" key="1">
    <source>
        <dbReference type="EMBL" id="PSC05883.1"/>
    </source>
</evidence>
<gene>
    <name evidence="1" type="ORF">SLNSH_05730</name>
</gene>
<sequence>MAELAVTAEGDLAAPDGRIWTPAGIAWSAAASEPSRRARLSDFSRRGPFRAAPLAGRPDRWGRMPAWITGADGELSAMLVGEGLAAARPGEVPAGCVRRLLALEEEARRAGRGAWSDPGAKLDAAEPQAILAQAGRYALVEGLVLGTSERKTRAYLNFGPVWSEDFTVTVSKRTLNRIEASGMRWSSLRGRRIRVRGVVAESGGPLIELNAPEDIERID</sequence>
<dbReference type="OrthoDB" id="7618306at2"/>
<dbReference type="InterPro" id="IPR035437">
    <property type="entry name" value="SNase_OB-fold_sf"/>
</dbReference>
<dbReference type="Gene3D" id="2.40.50.90">
    <property type="match status" value="1"/>
</dbReference>
<comment type="caution">
    <text evidence="1">The sequence shown here is derived from an EMBL/GenBank/DDBJ whole genome shotgun (WGS) entry which is preliminary data.</text>
</comment>
<organism evidence="1 2">
    <name type="scientific">Alsobacter soli</name>
    <dbReference type="NCBI Taxonomy" id="2109933"/>
    <lineage>
        <taxon>Bacteria</taxon>
        <taxon>Pseudomonadati</taxon>
        <taxon>Pseudomonadota</taxon>
        <taxon>Alphaproteobacteria</taxon>
        <taxon>Hyphomicrobiales</taxon>
        <taxon>Alsobacteraceae</taxon>
        <taxon>Alsobacter</taxon>
    </lineage>
</organism>
<dbReference type="AlphaFoldDB" id="A0A2T1HW45"/>
<keyword evidence="2" id="KW-1185">Reference proteome</keyword>
<protein>
    <submittedName>
        <fullName evidence="1">Nuclease</fullName>
    </submittedName>
</protein>
<name>A0A2T1HW45_9HYPH</name>
<evidence type="ECO:0000313" key="2">
    <source>
        <dbReference type="Proteomes" id="UP000239772"/>
    </source>
</evidence>
<reference evidence="2" key="1">
    <citation type="submission" date="2018-03" db="EMBL/GenBank/DDBJ databases">
        <authorList>
            <person name="Sun L."/>
            <person name="Liu H."/>
            <person name="Chen W."/>
            <person name="Huang K."/>
            <person name="Liu W."/>
            <person name="Gao X."/>
        </authorList>
    </citation>
    <scope>NUCLEOTIDE SEQUENCE [LARGE SCALE GENOMIC DNA]</scope>
    <source>
        <strain evidence="2">SH9</strain>
    </source>
</reference>
<accession>A0A2T1HW45</accession>
<dbReference type="SUPFAM" id="SSF50199">
    <property type="entry name" value="Staphylococcal nuclease"/>
    <property type="match status" value="1"/>
</dbReference>